<dbReference type="AlphaFoldDB" id="A0AAN7T142"/>
<accession>A0AAN7T142</accession>
<dbReference type="InterPro" id="IPR014752">
    <property type="entry name" value="Arrestin-like_C"/>
</dbReference>
<evidence type="ECO:0000313" key="2">
    <source>
        <dbReference type="EMBL" id="KAK5086966.1"/>
    </source>
</evidence>
<organism evidence="2 3">
    <name type="scientific">Lithohypha guttulata</name>
    <dbReference type="NCBI Taxonomy" id="1690604"/>
    <lineage>
        <taxon>Eukaryota</taxon>
        <taxon>Fungi</taxon>
        <taxon>Dikarya</taxon>
        <taxon>Ascomycota</taxon>
        <taxon>Pezizomycotina</taxon>
        <taxon>Eurotiomycetes</taxon>
        <taxon>Chaetothyriomycetidae</taxon>
        <taxon>Chaetothyriales</taxon>
        <taxon>Trichomeriaceae</taxon>
        <taxon>Lithohypha</taxon>
    </lineage>
</organism>
<comment type="caution">
    <text evidence="2">The sequence shown here is derived from an EMBL/GenBank/DDBJ whole genome shotgun (WGS) entry which is preliminary data.</text>
</comment>
<sequence length="555" mass="62421">MPRAKEKSSGGLSIELDDNRKFYTPGSKVSGIVTLSTAQDFAIGSVNIEFYGRVKGKQYVDFMLYQGYHKKGAGTFTWDFSFDLPVNPDVATIKQAKHQWKDKEHFLSTDDYIPGHQMPPTFKMWKWGFGYRWHAFVEYVLMVEVKEAQGASMVLPAASKKAVKPLMVKHVATSHADTLSLPMGVQFALPDQLIEKSHLGRSSLKQQHLQSSSSRHTIRTSRLHGWDRDQGTSLSFSNTIRDRTKSLFNSSSLPCFTFDLRVDIPEELRLLQPGSIPILVNVVPVQDESLTTIQPDNYPNLRVSSVTLEISASTYIRFKSILPAKIKAKYDVKLLDRQPVNHTINIRQRQHRCLTNDHNQEEDEGPNTALEHGIDLSTLPGLAPALVCAKMGLSGLEKPLVPTFNTYIIAREYTLSWKLELEVAGEKLIASNDDKIRVRVLPPEAEALEAIMRESDATKAEACDEAADEELDHDSEEMKAGSTCKKAKSHKKTCSKKSKSQEASEEAAAIESFTATASSSRCDQHHAEEVLPTYQYQREFVYRNEIDEPPRYEAQ</sequence>
<reference evidence="2 3" key="1">
    <citation type="submission" date="2023-08" db="EMBL/GenBank/DDBJ databases">
        <title>Black Yeasts Isolated from many extreme environments.</title>
        <authorList>
            <person name="Coleine C."/>
            <person name="Stajich J.E."/>
            <person name="Selbmann L."/>
        </authorList>
    </citation>
    <scope>NUCLEOTIDE SEQUENCE [LARGE SCALE GENOMIC DNA]</scope>
    <source>
        <strain evidence="2 3">CCFEE 5910</strain>
    </source>
</reference>
<evidence type="ECO:0000313" key="3">
    <source>
        <dbReference type="Proteomes" id="UP001309876"/>
    </source>
</evidence>
<gene>
    <name evidence="2" type="ORF">LTR05_004137</name>
</gene>
<dbReference type="Proteomes" id="UP001309876">
    <property type="component" value="Unassembled WGS sequence"/>
</dbReference>
<evidence type="ECO:0000256" key="1">
    <source>
        <dbReference type="SAM" id="MobiDB-lite"/>
    </source>
</evidence>
<dbReference type="EMBL" id="JAVRRJ010000003">
    <property type="protein sequence ID" value="KAK5086966.1"/>
    <property type="molecule type" value="Genomic_DNA"/>
</dbReference>
<evidence type="ECO:0008006" key="4">
    <source>
        <dbReference type="Google" id="ProtNLM"/>
    </source>
</evidence>
<dbReference type="Gene3D" id="2.60.40.640">
    <property type="match status" value="1"/>
</dbReference>
<protein>
    <recommendedName>
        <fullName evidence="4">Arrestin-like N-terminal domain-containing protein</fullName>
    </recommendedName>
</protein>
<feature type="compositionally biased region" description="Basic residues" evidence="1">
    <location>
        <begin position="485"/>
        <end position="498"/>
    </location>
</feature>
<keyword evidence="3" id="KW-1185">Reference proteome</keyword>
<feature type="region of interest" description="Disordered" evidence="1">
    <location>
        <begin position="469"/>
        <end position="506"/>
    </location>
</feature>
<proteinExistence type="predicted"/>
<name>A0AAN7T142_9EURO</name>